<dbReference type="Proteomes" id="UP001605261">
    <property type="component" value="Unassembled WGS sequence"/>
</dbReference>
<feature type="signal peptide" evidence="1">
    <location>
        <begin position="1"/>
        <end position="18"/>
    </location>
</feature>
<accession>A0ABW7D2T0</accession>
<feature type="chain" id="PRO_5045144639" evidence="1">
    <location>
        <begin position="19"/>
        <end position="136"/>
    </location>
</feature>
<comment type="caution">
    <text evidence="2">The sequence shown here is derived from an EMBL/GenBank/DDBJ whole genome shotgun (WGS) entry which is preliminary data.</text>
</comment>
<dbReference type="EMBL" id="JBHGCJ010000021">
    <property type="protein sequence ID" value="MFG6111502.1"/>
    <property type="molecule type" value="Genomic_DNA"/>
</dbReference>
<sequence length="136" mass="15166">MRLPALLPLLLAIAPAHADEVRCLTGGDGDRIHLAWKLPEAGAGNERVSYVRYAGKTQWLRLTLLSQDSTEMAEGRPWQFDSVWLEHLDGTVNGRYLISTQGARIYGFDYVHARSGRQTAFHEDIGATTDNGCQWP</sequence>
<organism evidence="2 3">
    <name type="scientific">Stenotrophomonas nematodicola</name>
    <dbReference type="NCBI Taxonomy" id="2656746"/>
    <lineage>
        <taxon>Bacteria</taxon>
        <taxon>Pseudomonadati</taxon>
        <taxon>Pseudomonadota</taxon>
        <taxon>Gammaproteobacteria</taxon>
        <taxon>Lysobacterales</taxon>
        <taxon>Lysobacteraceae</taxon>
        <taxon>Stenotrophomonas</taxon>
    </lineage>
</organism>
<gene>
    <name evidence="2" type="ORF">ACEU0G_001838</name>
</gene>
<evidence type="ECO:0000256" key="1">
    <source>
        <dbReference type="SAM" id="SignalP"/>
    </source>
</evidence>
<proteinExistence type="predicted"/>
<keyword evidence="1" id="KW-0732">Signal</keyword>
<dbReference type="RefSeq" id="WP_394164738.1">
    <property type="nucleotide sequence ID" value="NZ_JBHGCJ010000021.1"/>
</dbReference>
<evidence type="ECO:0000313" key="2">
    <source>
        <dbReference type="EMBL" id="MFG6111502.1"/>
    </source>
</evidence>
<protein>
    <submittedName>
        <fullName evidence="2">Uncharacterized protein</fullName>
    </submittedName>
</protein>
<name>A0ABW7D2T0_9GAMM</name>
<evidence type="ECO:0000313" key="3">
    <source>
        <dbReference type="Proteomes" id="UP001605261"/>
    </source>
</evidence>
<keyword evidence="3" id="KW-1185">Reference proteome</keyword>
<reference evidence="2 3" key="1">
    <citation type="submission" date="2024-09" db="EMBL/GenBank/DDBJ databases">
        <authorList>
            <consortium name="All-Russian atlas of soil microorganisms"/>
            <consortium name="as a basis for the search for new antimicrobial producers and enzymes with unique properties"/>
            <person name="Sokolova E.A."/>
            <person name="Voronina E.N."/>
        </authorList>
    </citation>
    <scope>NUCLEOTIDE SEQUENCE [LARGE SCALE GENOMIC DNA]</scope>
    <source>
        <strain evidence="2 3">AF-22b-331.1</strain>
    </source>
</reference>